<evidence type="ECO:0000313" key="4">
    <source>
        <dbReference type="EMBL" id="KAF5899680.1"/>
    </source>
</evidence>
<comment type="caution">
    <text evidence="4">The sequence shown here is derived from an EMBL/GenBank/DDBJ whole genome shotgun (WGS) entry which is preliminary data.</text>
</comment>
<sequence length="1171" mass="129518">MEMDQEDGTEFVLTFAVDVNENRTESCKSHTPQPLAQTQCVNNVFNAGPKCPVDSKGTWVTSEEPQINGFPEPDGVIELSLEPKGGECKADTSGHIRTSDGETGCFGEISPNLTQNRHCDGSDGHLTVNGKVVDLWGLHGSLVMSDGSTVVGGTNGSLITSVETSDTERGTHSRWFTSGEIQESDVSLTKSRHTDTSHGTHADVWEFHARAIFNQNISAETSGDLGTNINWAITADAARFSETNGSLTESRPINTLVAEDPIVIGETVSTGESNGYQITSGKITDWIDVQSVALVETVGTKGSDAVLAKKVVSTEGSDSILTMAGACASMTSFEETTTIWRTNRQLIVTGETNGDFTANEEPDGTQCTKIRHITADKASQTYETNASPSVADKMVDIERTSASLATSGESAASRTTNRNSVNRDETAGACYNNTCLTVTGETVSIGENCANLTRSGETAVTGRTNPGSLVTGIGVSLNTCRNVDTVDVKTAAVVTGEPMSMRETGVSQVLSRDQVPGNPKLGNDATKAKFDIWGNLDCQVHPRFCVGKHPSSCCTESEMKIPNGDVTCPEIQKDKSQHEGSFRAEALDKGVRVGNCGYLVINPRGISGTSSIPVYSIREPWNSGEWGPEVRNSLDHGPETISDLSKLCIANINEEVIKEEIETRPEHEVDVGVARPRTLRTNPRQAVSLSCDSTPLNDSNAGFFVDDEDMDVIMNSVELGRRQSAPDKLQESECTDPKPSAEQTENKRQGFTDFLTRSLFSWKLKDSKATAAAPGWKLFGKISPKGSNTRDGILPLQHVPVRRKNLEFEPLSTTGLILEDRPANLPAKSEEEAERHRQQYSEMMAGVKRRELKEAQRKKKQMKERYRQEESIARALVVWNTEILPNWENMRNTRRVRELWWQGLPPSIRGKIWSLAIGNELNITPELYEIFLSRAKEKWRSFNETGSLSENEDCGVDKESSLDLIKLDIFRTFPSLYIFQKGGPYHDVLHNVLGAYTCYRPDVGYVQGMSFIAAVLILNLEEADAFIAFANLLNKPCQMAFFRVDHDLMLKYFAVFEVFFEENLPKLFQHFHSNSLTPDFYLIDWIFTLYSKPLPLDVACRVWDLFCRDGEEALFRTALGILRLYQDVLLQMDFIHSAQFLSRLPQNTPAHTLFTCISNTQMLSNNRRWNQ</sequence>
<dbReference type="GO" id="GO:0005096">
    <property type="term" value="F:GTPase activator activity"/>
    <property type="evidence" value="ECO:0007669"/>
    <property type="project" value="TreeGrafter"/>
</dbReference>
<dbReference type="Pfam" id="PF00566">
    <property type="entry name" value="RabGAP-TBC"/>
    <property type="match status" value="1"/>
</dbReference>
<dbReference type="PANTHER" id="PTHR47219">
    <property type="entry name" value="RAB GTPASE-ACTIVATING PROTEIN 1-LIKE"/>
    <property type="match status" value="1"/>
</dbReference>
<dbReference type="EMBL" id="QNUK01000159">
    <property type="protein sequence ID" value="KAF5899680.1"/>
    <property type="molecule type" value="Genomic_DNA"/>
</dbReference>
<dbReference type="InterPro" id="IPR050302">
    <property type="entry name" value="Rab_GAP_TBC_domain"/>
</dbReference>
<evidence type="ECO:0000259" key="3">
    <source>
        <dbReference type="PROSITE" id="PS50086"/>
    </source>
</evidence>
<dbReference type="FunFam" id="1.10.10.750:FF:000005">
    <property type="entry name" value="TBC1 domain family member 14"/>
    <property type="match status" value="1"/>
</dbReference>
<dbReference type="Proteomes" id="UP000727407">
    <property type="component" value="Unassembled WGS sequence"/>
</dbReference>
<gene>
    <name evidence="4" type="ORF">DAT39_010578</name>
</gene>
<dbReference type="InterPro" id="IPR000195">
    <property type="entry name" value="Rab-GAP-TBC_dom"/>
</dbReference>
<evidence type="ECO:0000313" key="5">
    <source>
        <dbReference type="Proteomes" id="UP000727407"/>
    </source>
</evidence>
<reference evidence="4" key="1">
    <citation type="submission" date="2020-07" db="EMBL/GenBank/DDBJ databases">
        <title>Clarias magur genome sequencing, assembly and annotation.</title>
        <authorList>
            <person name="Kushwaha B."/>
            <person name="Kumar R."/>
            <person name="Das P."/>
            <person name="Joshi C.G."/>
            <person name="Kumar D."/>
            <person name="Nagpure N.S."/>
            <person name="Pandey M."/>
            <person name="Agarwal S."/>
            <person name="Srivastava S."/>
            <person name="Singh M."/>
            <person name="Sahoo L."/>
            <person name="Jayasankar P."/>
            <person name="Meher P.K."/>
            <person name="Koringa P.G."/>
            <person name="Iquebal M.A."/>
            <person name="Das S.P."/>
            <person name="Bit A."/>
            <person name="Patnaik S."/>
            <person name="Patel N."/>
            <person name="Shah T.M."/>
            <person name="Hinsu A."/>
            <person name="Jena J.K."/>
        </authorList>
    </citation>
    <scope>NUCLEOTIDE SEQUENCE</scope>
    <source>
        <strain evidence="4">CIFAMagur01</strain>
        <tissue evidence="4">Testis</tissue>
    </source>
</reference>
<dbReference type="PROSITE" id="PS50086">
    <property type="entry name" value="TBC_RABGAP"/>
    <property type="match status" value="1"/>
</dbReference>
<proteinExistence type="predicted"/>
<feature type="compositionally biased region" description="Basic and acidic residues" evidence="2">
    <location>
        <begin position="720"/>
        <end position="731"/>
    </location>
</feature>
<name>A0A8J4TQR4_CLAMG</name>
<dbReference type="SUPFAM" id="SSF47923">
    <property type="entry name" value="Ypt/Rab-GAP domain of gyp1p"/>
    <property type="match status" value="2"/>
</dbReference>
<dbReference type="SMART" id="SM00164">
    <property type="entry name" value="TBC"/>
    <property type="match status" value="1"/>
</dbReference>
<feature type="coiled-coil region" evidence="1">
    <location>
        <begin position="845"/>
        <end position="872"/>
    </location>
</feature>
<feature type="domain" description="Rab-GAP TBC" evidence="3">
    <location>
        <begin position="903"/>
        <end position="1110"/>
    </location>
</feature>
<feature type="non-terminal residue" evidence="4">
    <location>
        <position position="1171"/>
    </location>
</feature>
<dbReference type="GO" id="GO:0005773">
    <property type="term" value="C:vacuole"/>
    <property type="evidence" value="ECO:0007669"/>
    <property type="project" value="UniProtKB-ARBA"/>
</dbReference>
<evidence type="ECO:0000256" key="1">
    <source>
        <dbReference type="SAM" id="Coils"/>
    </source>
</evidence>
<dbReference type="OrthoDB" id="294251at2759"/>
<dbReference type="Gene3D" id="1.10.472.80">
    <property type="entry name" value="Ypt/Rab-GAP domain of gyp1p, domain 3"/>
    <property type="match status" value="1"/>
</dbReference>
<dbReference type="GO" id="GO:0031410">
    <property type="term" value="C:cytoplasmic vesicle"/>
    <property type="evidence" value="ECO:0007669"/>
    <property type="project" value="UniProtKB-ARBA"/>
</dbReference>
<dbReference type="FunFam" id="1.10.8.270:FF:000008">
    <property type="entry name" value="Putative TBC1 domain family member 14"/>
    <property type="match status" value="1"/>
</dbReference>
<evidence type="ECO:0000256" key="2">
    <source>
        <dbReference type="SAM" id="MobiDB-lite"/>
    </source>
</evidence>
<dbReference type="InterPro" id="IPR035969">
    <property type="entry name" value="Rab-GAP_TBC_sf"/>
</dbReference>
<dbReference type="PANTHER" id="PTHR47219:SF15">
    <property type="entry name" value="TBC1 DOMAIN FAMILY MEMBER 12 ISOFORM X1"/>
    <property type="match status" value="1"/>
</dbReference>
<dbReference type="Gene3D" id="1.10.8.270">
    <property type="entry name" value="putative rabgap domain of human tbc1 domain family member 14 like domains"/>
    <property type="match status" value="1"/>
</dbReference>
<dbReference type="Gene3D" id="1.10.10.750">
    <property type="entry name" value="Ypt/Rab-GAP domain of gyp1p, domain 1"/>
    <property type="match status" value="1"/>
</dbReference>
<keyword evidence="5" id="KW-1185">Reference proteome</keyword>
<organism evidence="4 5">
    <name type="scientific">Clarias magur</name>
    <name type="common">Asian catfish</name>
    <name type="synonym">Macropteronotus magur</name>
    <dbReference type="NCBI Taxonomy" id="1594786"/>
    <lineage>
        <taxon>Eukaryota</taxon>
        <taxon>Metazoa</taxon>
        <taxon>Chordata</taxon>
        <taxon>Craniata</taxon>
        <taxon>Vertebrata</taxon>
        <taxon>Euteleostomi</taxon>
        <taxon>Actinopterygii</taxon>
        <taxon>Neopterygii</taxon>
        <taxon>Teleostei</taxon>
        <taxon>Ostariophysi</taxon>
        <taxon>Siluriformes</taxon>
        <taxon>Clariidae</taxon>
        <taxon>Clarias</taxon>
    </lineage>
</organism>
<dbReference type="AlphaFoldDB" id="A0A8J4TQR4"/>
<dbReference type="GO" id="GO:0016192">
    <property type="term" value="P:vesicle-mediated transport"/>
    <property type="evidence" value="ECO:0007669"/>
    <property type="project" value="UniProtKB-ARBA"/>
</dbReference>
<feature type="region of interest" description="Disordered" evidence="2">
    <location>
        <begin position="720"/>
        <end position="748"/>
    </location>
</feature>
<dbReference type="FunFam" id="1.10.472.80:FF:000006">
    <property type="entry name" value="TBC1 domain family member 14"/>
    <property type="match status" value="1"/>
</dbReference>
<accession>A0A8J4TQR4</accession>
<dbReference type="GO" id="GO:0031267">
    <property type="term" value="F:small GTPase binding"/>
    <property type="evidence" value="ECO:0007669"/>
    <property type="project" value="TreeGrafter"/>
</dbReference>
<keyword evidence="1" id="KW-0175">Coiled coil</keyword>
<protein>
    <submittedName>
        <fullName evidence="4">TBC1 domain family member 12-like</fullName>
    </submittedName>
</protein>